<dbReference type="InterPro" id="IPR001681">
    <property type="entry name" value="Neurokn_rcpt"/>
</dbReference>
<evidence type="ECO:0000313" key="12">
    <source>
        <dbReference type="EMBL" id="KAH9368489.1"/>
    </source>
</evidence>
<feature type="domain" description="G-protein coupled receptors family 1 profile" evidence="11">
    <location>
        <begin position="1"/>
        <end position="57"/>
    </location>
</feature>
<dbReference type="Pfam" id="PF00001">
    <property type="entry name" value="7tm_1"/>
    <property type="match status" value="1"/>
</dbReference>
<dbReference type="PANTHER" id="PTHR46925">
    <property type="entry name" value="G-PROTEIN COUPLED RECEPTOR TKR-1-RELATED"/>
    <property type="match status" value="1"/>
</dbReference>
<dbReference type="GO" id="GO:0004995">
    <property type="term" value="F:tachykinin receptor activity"/>
    <property type="evidence" value="ECO:0007669"/>
    <property type="project" value="InterPro"/>
</dbReference>
<keyword evidence="4 10" id="KW-0812">Transmembrane</keyword>
<keyword evidence="9" id="KW-0807">Transducer</keyword>
<dbReference type="PROSITE" id="PS50262">
    <property type="entry name" value="G_PROTEIN_RECEP_F1_2"/>
    <property type="match status" value="1"/>
</dbReference>
<dbReference type="OMA" id="RQALCWC"/>
<evidence type="ECO:0000256" key="8">
    <source>
        <dbReference type="ARBA" id="ARBA00023170"/>
    </source>
</evidence>
<dbReference type="OrthoDB" id="5981855at2759"/>
<evidence type="ECO:0000259" key="11">
    <source>
        <dbReference type="PROSITE" id="PS50262"/>
    </source>
</evidence>
<evidence type="ECO:0000313" key="13">
    <source>
        <dbReference type="Proteomes" id="UP000821853"/>
    </source>
</evidence>
<dbReference type="GO" id="GO:0005886">
    <property type="term" value="C:plasma membrane"/>
    <property type="evidence" value="ECO:0007669"/>
    <property type="project" value="UniProtKB-SubCell"/>
</dbReference>
<dbReference type="PANTHER" id="PTHR46925:SF2">
    <property type="entry name" value="G-PROTEIN COUPLED RECEPTOR TKR-1-RELATED"/>
    <property type="match status" value="1"/>
</dbReference>
<dbReference type="AlphaFoldDB" id="A0A9J6G173"/>
<evidence type="ECO:0000256" key="5">
    <source>
        <dbReference type="ARBA" id="ARBA00022989"/>
    </source>
</evidence>
<dbReference type="EMBL" id="JABSTR010000004">
    <property type="protein sequence ID" value="KAH9368489.1"/>
    <property type="molecule type" value="Genomic_DNA"/>
</dbReference>
<keyword evidence="5 10" id="KW-1133">Transmembrane helix</keyword>
<dbReference type="InterPro" id="IPR017452">
    <property type="entry name" value="GPCR_Rhodpsn_7TM"/>
</dbReference>
<dbReference type="SUPFAM" id="SSF81321">
    <property type="entry name" value="Family A G protein-coupled receptor-like"/>
    <property type="match status" value="1"/>
</dbReference>
<organism evidence="12 13">
    <name type="scientific">Haemaphysalis longicornis</name>
    <name type="common">Bush tick</name>
    <dbReference type="NCBI Taxonomy" id="44386"/>
    <lineage>
        <taxon>Eukaryota</taxon>
        <taxon>Metazoa</taxon>
        <taxon>Ecdysozoa</taxon>
        <taxon>Arthropoda</taxon>
        <taxon>Chelicerata</taxon>
        <taxon>Arachnida</taxon>
        <taxon>Acari</taxon>
        <taxon>Parasitiformes</taxon>
        <taxon>Ixodida</taxon>
        <taxon>Ixodoidea</taxon>
        <taxon>Ixodidae</taxon>
        <taxon>Haemaphysalinae</taxon>
        <taxon>Haemaphysalis</taxon>
    </lineage>
</organism>
<dbReference type="InterPro" id="IPR000276">
    <property type="entry name" value="GPCR_Rhodpsn"/>
</dbReference>
<dbReference type="VEuPathDB" id="VectorBase:HLOH_053947"/>
<evidence type="ECO:0000256" key="3">
    <source>
        <dbReference type="ARBA" id="ARBA00022475"/>
    </source>
</evidence>
<evidence type="ECO:0000256" key="4">
    <source>
        <dbReference type="ARBA" id="ARBA00022692"/>
    </source>
</evidence>
<evidence type="ECO:0000256" key="1">
    <source>
        <dbReference type="ARBA" id="ARBA00004651"/>
    </source>
</evidence>
<proteinExistence type="inferred from homology"/>
<evidence type="ECO:0000256" key="2">
    <source>
        <dbReference type="ARBA" id="ARBA00010663"/>
    </source>
</evidence>
<gene>
    <name evidence="12" type="ORF">HPB48_018711</name>
</gene>
<dbReference type="Proteomes" id="UP000821853">
    <property type="component" value="Chromosome 2"/>
</dbReference>
<evidence type="ECO:0000256" key="9">
    <source>
        <dbReference type="ARBA" id="ARBA00023224"/>
    </source>
</evidence>
<keyword evidence="8" id="KW-0675">Receptor</keyword>
<keyword evidence="6" id="KW-0297">G-protein coupled receptor</keyword>
<feature type="transmembrane region" description="Helical" evidence="10">
    <location>
        <begin position="41"/>
        <end position="60"/>
    </location>
</feature>
<sequence>MLIAVVSLFSVCWLPYNAYFVYVSHNPHVAYLDHIQHVYLAMYWLAMSHAMCNPIIYYCMNKRFRSYFRQALCWCAPKPEVHKASSANGRAVPFQTSWTDRQHTLRVSTCSHAILSSRDRAHNGGAHHHHQNTSIV</sequence>
<keyword evidence="13" id="KW-1185">Reference proteome</keyword>
<keyword evidence="3" id="KW-1003">Cell membrane</keyword>
<protein>
    <recommendedName>
        <fullName evidence="11">G-protein coupled receptors family 1 profile domain-containing protein</fullName>
    </recommendedName>
</protein>
<reference evidence="12 13" key="1">
    <citation type="journal article" date="2020" name="Cell">
        <title>Large-Scale Comparative Analyses of Tick Genomes Elucidate Their Genetic Diversity and Vector Capacities.</title>
        <authorList>
            <consortium name="Tick Genome and Microbiome Consortium (TIGMIC)"/>
            <person name="Jia N."/>
            <person name="Wang J."/>
            <person name="Shi W."/>
            <person name="Du L."/>
            <person name="Sun Y."/>
            <person name="Zhan W."/>
            <person name="Jiang J.F."/>
            <person name="Wang Q."/>
            <person name="Zhang B."/>
            <person name="Ji P."/>
            <person name="Bell-Sakyi L."/>
            <person name="Cui X.M."/>
            <person name="Yuan T.T."/>
            <person name="Jiang B.G."/>
            <person name="Yang W.F."/>
            <person name="Lam T.T."/>
            <person name="Chang Q.C."/>
            <person name="Ding S.J."/>
            <person name="Wang X.J."/>
            <person name="Zhu J.G."/>
            <person name="Ruan X.D."/>
            <person name="Zhao L."/>
            <person name="Wei J.T."/>
            <person name="Ye R.Z."/>
            <person name="Que T.C."/>
            <person name="Du C.H."/>
            <person name="Zhou Y.H."/>
            <person name="Cheng J.X."/>
            <person name="Dai P.F."/>
            <person name="Guo W.B."/>
            <person name="Han X.H."/>
            <person name="Huang E.J."/>
            <person name="Li L.F."/>
            <person name="Wei W."/>
            <person name="Gao Y.C."/>
            <person name="Liu J.Z."/>
            <person name="Shao H.Z."/>
            <person name="Wang X."/>
            <person name="Wang C.C."/>
            <person name="Yang T.C."/>
            <person name="Huo Q.B."/>
            <person name="Li W."/>
            <person name="Chen H.Y."/>
            <person name="Chen S.E."/>
            <person name="Zhou L.G."/>
            <person name="Ni X.B."/>
            <person name="Tian J.H."/>
            <person name="Sheng Y."/>
            <person name="Liu T."/>
            <person name="Pan Y.S."/>
            <person name="Xia L.Y."/>
            <person name="Li J."/>
            <person name="Zhao F."/>
            <person name="Cao W.C."/>
        </authorList>
    </citation>
    <scope>NUCLEOTIDE SEQUENCE [LARGE SCALE GENOMIC DNA]</scope>
    <source>
        <strain evidence="12">HaeL-2018</strain>
    </source>
</reference>
<evidence type="ECO:0000256" key="7">
    <source>
        <dbReference type="ARBA" id="ARBA00023136"/>
    </source>
</evidence>
<comment type="caution">
    <text evidence="12">The sequence shown here is derived from an EMBL/GenBank/DDBJ whole genome shotgun (WGS) entry which is preliminary data.</text>
</comment>
<name>A0A9J6G173_HAELO</name>
<evidence type="ECO:0000256" key="6">
    <source>
        <dbReference type="ARBA" id="ARBA00023040"/>
    </source>
</evidence>
<comment type="subcellular location">
    <subcellularLocation>
        <location evidence="1">Cell membrane</location>
        <topology evidence="1">Multi-pass membrane protein</topology>
    </subcellularLocation>
</comment>
<accession>A0A9J6G173</accession>
<comment type="similarity">
    <text evidence="2">Belongs to the G-protein coupled receptor 1 family.</text>
</comment>
<keyword evidence="7 10" id="KW-0472">Membrane</keyword>
<dbReference type="Gene3D" id="1.20.1070.10">
    <property type="entry name" value="Rhodopsin 7-helix transmembrane proteins"/>
    <property type="match status" value="1"/>
</dbReference>
<evidence type="ECO:0000256" key="10">
    <source>
        <dbReference type="SAM" id="Phobius"/>
    </source>
</evidence>